<organism evidence="2 3">
    <name type="scientific">Corynebacterium minutissimum</name>
    <dbReference type="NCBI Taxonomy" id="38301"/>
    <lineage>
        <taxon>Bacteria</taxon>
        <taxon>Bacillati</taxon>
        <taxon>Actinomycetota</taxon>
        <taxon>Actinomycetes</taxon>
        <taxon>Mycobacteriales</taxon>
        <taxon>Corynebacteriaceae</taxon>
        <taxon>Corynebacterium</taxon>
    </lineage>
</organism>
<gene>
    <name evidence="2" type="ORF">NCTC10288_00504</name>
</gene>
<sequence length="62" mass="7084">MKNFDPFAASTHLHTANPQLTSIKVNYRTCLRKPNDAATIHPLEHPRWPPVPRNEGRRRGGN</sequence>
<evidence type="ECO:0000313" key="3">
    <source>
        <dbReference type="Proteomes" id="UP000249264"/>
    </source>
</evidence>
<evidence type="ECO:0000256" key="1">
    <source>
        <dbReference type="SAM" id="MobiDB-lite"/>
    </source>
</evidence>
<proteinExistence type="predicted"/>
<evidence type="ECO:0000313" key="2">
    <source>
        <dbReference type="EMBL" id="SQH98856.1"/>
    </source>
</evidence>
<protein>
    <submittedName>
        <fullName evidence="2">Uncharacterized protein</fullName>
    </submittedName>
</protein>
<feature type="region of interest" description="Disordered" evidence="1">
    <location>
        <begin position="37"/>
        <end position="62"/>
    </location>
</feature>
<dbReference type="Proteomes" id="UP000249264">
    <property type="component" value="Chromosome 1"/>
</dbReference>
<reference evidence="2 3" key="1">
    <citation type="submission" date="2018-06" db="EMBL/GenBank/DDBJ databases">
        <authorList>
            <consortium name="Pathogen Informatics"/>
            <person name="Doyle S."/>
        </authorList>
    </citation>
    <scope>NUCLEOTIDE SEQUENCE [LARGE SCALE GENOMIC DNA]</scope>
    <source>
        <strain evidence="2 3">NCTC10288</strain>
    </source>
</reference>
<dbReference type="AlphaFoldDB" id="A0A2X4R9M1"/>
<dbReference type="KEGG" id="cmin:NCTC10288_00504"/>
<dbReference type="EMBL" id="LS483460">
    <property type="protein sequence ID" value="SQH98856.1"/>
    <property type="molecule type" value="Genomic_DNA"/>
</dbReference>
<accession>A0A2X4R9M1</accession>
<name>A0A2X4R9M1_9CORY</name>